<reference evidence="2" key="1">
    <citation type="submission" date="2021-02" db="EMBL/GenBank/DDBJ databases">
        <authorList>
            <person name="Dougan E. K."/>
            <person name="Rhodes N."/>
            <person name="Thang M."/>
            <person name="Chan C."/>
        </authorList>
    </citation>
    <scope>NUCLEOTIDE SEQUENCE</scope>
</reference>
<proteinExistence type="predicted"/>
<feature type="region of interest" description="Disordered" evidence="1">
    <location>
        <begin position="131"/>
        <end position="205"/>
    </location>
</feature>
<feature type="compositionally biased region" description="Polar residues" evidence="1">
    <location>
        <begin position="165"/>
        <end position="176"/>
    </location>
</feature>
<evidence type="ECO:0000313" key="2">
    <source>
        <dbReference type="EMBL" id="CAE8640103.1"/>
    </source>
</evidence>
<feature type="non-terminal residue" evidence="2">
    <location>
        <position position="1604"/>
    </location>
</feature>
<feature type="compositionally biased region" description="Low complexity" evidence="1">
    <location>
        <begin position="480"/>
        <end position="491"/>
    </location>
</feature>
<gene>
    <name evidence="2" type="ORF">PGLA1383_LOCUS55043</name>
</gene>
<feature type="compositionally biased region" description="Basic and acidic residues" evidence="1">
    <location>
        <begin position="191"/>
        <end position="201"/>
    </location>
</feature>
<evidence type="ECO:0000256" key="1">
    <source>
        <dbReference type="SAM" id="MobiDB-lite"/>
    </source>
</evidence>
<dbReference type="Proteomes" id="UP000654075">
    <property type="component" value="Unassembled WGS sequence"/>
</dbReference>
<dbReference type="EMBL" id="CAJNNV010032484">
    <property type="protein sequence ID" value="CAE8640103.1"/>
    <property type="molecule type" value="Genomic_DNA"/>
</dbReference>
<accession>A0A813HPR9</accession>
<feature type="region of interest" description="Disordered" evidence="1">
    <location>
        <begin position="480"/>
        <end position="531"/>
    </location>
</feature>
<organism evidence="2 3">
    <name type="scientific">Polarella glacialis</name>
    <name type="common">Dinoflagellate</name>
    <dbReference type="NCBI Taxonomy" id="89957"/>
    <lineage>
        <taxon>Eukaryota</taxon>
        <taxon>Sar</taxon>
        <taxon>Alveolata</taxon>
        <taxon>Dinophyceae</taxon>
        <taxon>Suessiales</taxon>
        <taxon>Suessiaceae</taxon>
        <taxon>Polarella</taxon>
    </lineage>
</organism>
<sequence>NPRRGSGRRRCQQLKPWSEALLSAASGSEPQIQGQEAMENLDPASVEAQQTVVSEIFRSALWNEPELTLGALLKAYDVTIAKHGICASDLDGIQIYRALLQWGRQQGAAKAAGEAIRRPLVAVDVLARPLEGRKASRSPSASSPRAAPQPMQQTPTQRRQHQAPGRSNSRPPSETPQKLRGYGRGLSPAVEAEKGRVRSNEDTAETAALRGGVLVLPEPLPAHERYRRAPAAAGRSQSPPAEASRGWWPSASGPPAASETAGPLPREAGRGAGKPSLTQLDGSSSACNRAELASSSSLLPCAPSSAVSAQGRSLQAQSGAELEAAQWNTSAVNRSVDGAREPSDRAPHERMPWGSVESSAPRAVPTAAAVEIDAAAREIEARWQVPAAEEQAIPPPSAVDFAESMRWLDALQADALGALGGCPAASGPSAAWQEMTIAAPPAAAPPVLPVATLPQGEVALAGWQNEEWLLGTANATRWWAASPQQAAQSPQVPLPSTPPEQQPPGRRAPPPGVLVMRSRSQSPEVEGLLRPAPGSSFGASEARTLLADAFAYRRLLRRAVLAWHASHQQSAALRELLQSRQEFQLRHLLSAWSAASSSSAADRQLLDLRAAQWRARSELVLVQRGIAAWRRAAGRRAAESWATARVRQRLVARRLRLWLQAARHGLARKNTLQRWLLVAWQGAARRRRLLRAANSAHKQLASKASCHGALGHWHGFATLQRNLRPIVASATALGRRFELRGAMAHWHGRSSRRREASRSAAEAAAATQRRRRSLALAKWRAHWAPRARRAALESELCQERKRRSLGLGLLIWRVEFAAPRGILRRAMGHLGRTTSRYRTSRTFAAWRSAARAARSELLEVGRQRGRRLLQVSWEALRALAEQHRLMKVYKGWADVHWVRSRLCHGWTAWLAWRRKRGRVVALRSGSQLLAAWHWMRLHASARGIQSTGDQQLRLRLLHGGPVNSAAAELPAPRWQRAAAELLFGCAPFAPHPHHMKAMRPQLLALFISTLLRRMLGGWLREVRRLRVFHLRAKLAANWQIFGAWKDLAQRRLRARGSYNKVTSRFRARHRQGLLQGWHRRCALRAQLRHGASEFVTASRQRSCRRAFEAWCGTRAWEMLATAVQRVIEKKLALRNLQTTFQALTAWWQHERQAALMVRLSGLFLRKCSLRRGLQRLRSHVCLSVSQRAARKLRRQHLQCLWLRRWRSRQQLLHDLGERSKATGSWASSRLLRRICQAWATCARSCVKLRHLAIESRNARRHLKQLHSLRHWHLHVRAGAFQRSSAAHAAELRARHLGALGFGRWRRSCQALRGFRAALRTLRSQTLRELFDVWKQLLRQEQVQDICCIGRFVVTRFQHILYEWRREVLLAQLRGRLSQLLSARRLQLGLRQLRRRTFRRRGIRAGWRSFQARMARQLLAACLPAWLSEARSCRQWRVSGDCAEETATGRTGRSCLVLWQSAVRGQKRLRAKADLVRQMLTQHRAARTLASMRDAQASLRAGKVAAAALARRFLLAVLQAWRRRARSCLRCHHASLLVARGLRHRQRQAVIDLWQALHEARVRVRAGLSALHSRGKVHLLRASLLGWRSATSRASAGRVRLLRVA</sequence>
<feature type="compositionally biased region" description="Pro residues" evidence="1">
    <location>
        <begin position="492"/>
        <end position="512"/>
    </location>
</feature>
<comment type="caution">
    <text evidence="2">The sequence shown here is derived from an EMBL/GenBank/DDBJ whole genome shotgun (WGS) entry which is preliminary data.</text>
</comment>
<feature type="compositionally biased region" description="Basic and acidic residues" evidence="1">
    <location>
        <begin position="337"/>
        <end position="351"/>
    </location>
</feature>
<feature type="region of interest" description="Disordered" evidence="1">
    <location>
        <begin position="228"/>
        <end position="283"/>
    </location>
</feature>
<protein>
    <submittedName>
        <fullName evidence="2">Uncharacterized protein</fullName>
    </submittedName>
</protein>
<feature type="region of interest" description="Disordered" evidence="1">
    <location>
        <begin position="329"/>
        <end position="362"/>
    </location>
</feature>
<name>A0A813HPR9_POLGL</name>
<keyword evidence="3" id="KW-1185">Reference proteome</keyword>
<dbReference type="OrthoDB" id="441123at2759"/>
<feature type="compositionally biased region" description="Low complexity" evidence="1">
    <location>
        <begin position="137"/>
        <end position="157"/>
    </location>
</feature>
<feature type="non-terminal residue" evidence="2">
    <location>
        <position position="1"/>
    </location>
</feature>
<evidence type="ECO:0000313" key="3">
    <source>
        <dbReference type="Proteomes" id="UP000654075"/>
    </source>
</evidence>